<feature type="binding site" evidence="7">
    <location>
        <position position="203"/>
    </location>
    <ligand>
        <name>L-glutamine</name>
        <dbReference type="ChEBI" id="CHEBI:58359"/>
    </ligand>
</feature>
<proteinExistence type="inferred from homology"/>
<feature type="binding site" evidence="7">
    <location>
        <position position="471"/>
    </location>
    <ligand>
        <name>deamido-NAD(+)</name>
        <dbReference type="ChEBI" id="CHEBI:58437"/>
        <note>ligand shared between two neighboring subunits</note>
    </ligand>
</feature>
<dbReference type="Pfam" id="PF02540">
    <property type="entry name" value="NAD_synthase"/>
    <property type="match status" value="1"/>
</dbReference>
<dbReference type="InterPro" id="IPR041856">
    <property type="entry name" value="NAD+_synth_C"/>
</dbReference>
<comment type="similarity">
    <text evidence="2 7 8">In the C-terminal section; belongs to the NAD synthetase family.</text>
</comment>
<feature type="binding site" evidence="7">
    <location>
        <position position="122"/>
    </location>
    <ligand>
        <name>L-glutamine</name>
        <dbReference type="ChEBI" id="CHEBI:58359"/>
    </ligand>
</feature>
<dbReference type="HAMAP" id="MF_02090">
    <property type="entry name" value="NadE_glutamine_dep"/>
    <property type="match status" value="1"/>
</dbReference>
<feature type="active site" description="For glutaminase activity" evidence="7">
    <location>
        <position position="116"/>
    </location>
</feature>
<feature type="binding site" evidence="7">
    <location>
        <position position="197"/>
    </location>
    <ligand>
        <name>L-glutamine</name>
        <dbReference type="ChEBI" id="CHEBI:58359"/>
    </ligand>
</feature>
<accession>A0ABS2Q8J1</accession>
<dbReference type="CDD" id="cd00553">
    <property type="entry name" value="NAD_synthase"/>
    <property type="match status" value="1"/>
</dbReference>
<keyword evidence="6 7" id="KW-0520">NAD</keyword>
<feature type="binding site" evidence="7">
    <location>
        <position position="466"/>
    </location>
    <ligand>
        <name>ATP</name>
        <dbReference type="ChEBI" id="CHEBI:30616"/>
    </ligand>
</feature>
<comment type="caution">
    <text evidence="11">The sequence shown here is derived from an EMBL/GenBank/DDBJ whole genome shotgun (WGS) entry which is preliminary data.</text>
</comment>
<keyword evidence="5 7" id="KW-0067">ATP-binding</keyword>
<comment type="catalytic activity">
    <reaction evidence="7 8">
        <text>deamido-NAD(+) + L-glutamine + ATP + H2O = L-glutamate + AMP + diphosphate + NAD(+) + H(+)</text>
        <dbReference type="Rhea" id="RHEA:24384"/>
        <dbReference type="ChEBI" id="CHEBI:15377"/>
        <dbReference type="ChEBI" id="CHEBI:15378"/>
        <dbReference type="ChEBI" id="CHEBI:29985"/>
        <dbReference type="ChEBI" id="CHEBI:30616"/>
        <dbReference type="ChEBI" id="CHEBI:33019"/>
        <dbReference type="ChEBI" id="CHEBI:57540"/>
        <dbReference type="ChEBI" id="CHEBI:58359"/>
        <dbReference type="ChEBI" id="CHEBI:58437"/>
        <dbReference type="ChEBI" id="CHEBI:456215"/>
        <dbReference type="EC" id="6.3.5.1"/>
    </reaction>
</comment>
<dbReference type="EC" id="6.3.5.1" evidence="7 8"/>
<evidence type="ECO:0000256" key="8">
    <source>
        <dbReference type="PIRNR" id="PIRNR006630"/>
    </source>
</evidence>
<dbReference type="PROSITE" id="PS50263">
    <property type="entry name" value="CN_HYDROLASE"/>
    <property type="match status" value="1"/>
</dbReference>
<dbReference type="InterPro" id="IPR014445">
    <property type="entry name" value="Gln-dep_NAD_synthase"/>
</dbReference>
<feature type="binding site" evidence="7">
    <location>
        <begin position="356"/>
        <end position="363"/>
    </location>
    <ligand>
        <name>ATP</name>
        <dbReference type="ChEBI" id="CHEBI:30616"/>
    </ligand>
</feature>
<dbReference type="InterPro" id="IPR003694">
    <property type="entry name" value="NAD_synthase"/>
</dbReference>
<dbReference type="NCBIfam" id="TIGR00552">
    <property type="entry name" value="nadE"/>
    <property type="match status" value="1"/>
</dbReference>
<dbReference type="Gene3D" id="3.60.110.10">
    <property type="entry name" value="Carbon-nitrogen hydrolase"/>
    <property type="match status" value="1"/>
</dbReference>
<comment type="pathway">
    <text evidence="1 7 8">Cofactor biosynthesis; NAD(+) biosynthesis; NAD(+) from deamido-NAD(+) (L-Gln route): step 1/1.</text>
</comment>
<dbReference type="InterPro" id="IPR022310">
    <property type="entry name" value="NAD/GMP_synthase"/>
</dbReference>
<evidence type="ECO:0000259" key="10">
    <source>
        <dbReference type="PROSITE" id="PS50263"/>
    </source>
</evidence>
<dbReference type="SUPFAM" id="SSF56317">
    <property type="entry name" value="Carbon-nitrogen hydrolase"/>
    <property type="match status" value="1"/>
</dbReference>
<dbReference type="PANTHER" id="PTHR23090">
    <property type="entry name" value="NH 3 /GLUTAMINE-DEPENDENT NAD + SYNTHETASE"/>
    <property type="match status" value="1"/>
</dbReference>
<evidence type="ECO:0000256" key="6">
    <source>
        <dbReference type="ARBA" id="ARBA00023027"/>
    </source>
</evidence>
<reference evidence="11 12" key="1">
    <citation type="submission" date="2021-01" db="EMBL/GenBank/DDBJ databases">
        <title>Genomic Encyclopedia of Type Strains, Phase IV (KMG-IV): sequencing the most valuable type-strain genomes for metagenomic binning, comparative biology and taxonomic classification.</title>
        <authorList>
            <person name="Goeker M."/>
        </authorList>
    </citation>
    <scope>NUCLEOTIDE SEQUENCE [LARGE SCALE GENOMIC DNA]</scope>
    <source>
        <strain evidence="11 12">DSM 100968</strain>
    </source>
</reference>
<gene>
    <name evidence="7" type="primary">nadE</name>
    <name evidence="11" type="ORF">JOC27_001377</name>
</gene>
<evidence type="ECO:0000313" key="12">
    <source>
        <dbReference type="Proteomes" id="UP000823201"/>
    </source>
</evidence>
<comment type="function">
    <text evidence="7">Catalyzes the ATP-dependent amidation of deamido-NAD to form NAD. Uses L-glutamine as a nitrogen source.</text>
</comment>
<evidence type="ECO:0000256" key="2">
    <source>
        <dbReference type="ARBA" id="ARBA00007145"/>
    </source>
</evidence>
<feature type="binding site" evidence="7">
    <location>
        <position position="442"/>
    </location>
    <ligand>
        <name>deamido-NAD(+)</name>
        <dbReference type="ChEBI" id="CHEBI:58437"/>
        <note>ligand shared between two neighboring subunits</note>
    </ligand>
</feature>
<dbReference type="CDD" id="cd07570">
    <property type="entry name" value="GAT_Gln-NAD-synth"/>
    <property type="match status" value="1"/>
</dbReference>
<dbReference type="PIRSF" id="PIRSF006630">
    <property type="entry name" value="NADS_GAT"/>
    <property type="match status" value="1"/>
</dbReference>
<dbReference type="NCBIfam" id="NF002730">
    <property type="entry name" value="PRK02628.1"/>
    <property type="match status" value="1"/>
</dbReference>
<dbReference type="PANTHER" id="PTHR23090:SF9">
    <property type="entry name" value="GLUTAMINE-DEPENDENT NAD(+) SYNTHETASE"/>
    <property type="match status" value="1"/>
</dbReference>
<feature type="active site" description="Nucleophile; for glutaminase activity" evidence="7">
    <location>
        <position position="170"/>
    </location>
</feature>
<evidence type="ECO:0000256" key="4">
    <source>
        <dbReference type="ARBA" id="ARBA00022741"/>
    </source>
</evidence>
<evidence type="ECO:0000256" key="9">
    <source>
        <dbReference type="RuleBase" id="RU003811"/>
    </source>
</evidence>
<comment type="similarity">
    <text evidence="9">Belongs to the NAD synthetase family.</text>
</comment>
<dbReference type="GO" id="GO:0003952">
    <property type="term" value="F:NAD+ synthase (glutamine-hydrolyzing) activity"/>
    <property type="evidence" value="ECO:0007669"/>
    <property type="project" value="UniProtKB-EC"/>
</dbReference>
<evidence type="ECO:0000256" key="5">
    <source>
        <dbReference type="ARBA" id="ARBA00022840"/>
    </source>
</evidence>
<feature type="binding site" evidence="7">
    <location>
        <begin position="476"/>
        <end position="479"/>
    </location>
    <ligand>
        <name>deamido-NAD(+)</name>
        <dbReference type="ChEBI" id="CHEBI:58437"/>
        <note>ligand shared between two neighboring subunits</note>
    </ligand>
</feature>
<evidence type="ECO:0000256" key="7">
    <source>
        <dbReference type="HAMAP-Rule" id="MF_02090"/>
    </source>
</evidence>
<dbReference type="InterPro" id="IPR003010">
    <property type="entry name" value="C-N_Hydrolase"/>
</dbReference>
<dbReference type="RefSeq" id="WP_205006277.1">
    <property type="nucleotide sequence ID" value="NZ_CBCRXA010000010.1"/>
</dbReference>
<keyword evidence="3 7" id="KW-0436">Ligase</keyword>
<protein>
    <recommendedName>
        <fullName evidence="7 8">Glutamine-dependent NAD(+) synthetase</fullName>
        <ecNumber evidence="7 8">6.3.5.1</ecNumber>
    </recommendedName>
    <alternativeName>
        <fullName evidence="7 8">NAD(+) synthase [glutamine-hydrolyzing]</fullName>
    </alternativeName>
</protein>
<dbReference type="SUPFAM" id="SSF52402">
    <property type="entry name" value="Adenine nucleotide alpha hydrolases-like"/>
    <property type="match status" value="1"/>
</dbReference>
<evidence type="ECO:0000256" key="3">
    <source>
        <dbReference type="ARBA" id="ARBA00022598"/>
    </source>
</evidence>
<feature type="domain" description="CN hydrolase" evidence="10">
    <location>
        <begin position="7"/>
        <end position="270"/>
    </location>
</feature>
<keyword evidence="4 7" id="KW-0547">Nucleotide-binding</keyword>
<dbReference type="Gene3D" id="1.10.10.1140">
    <property type="entry name" value="Glutamine-dependent NAD+ synthetase, C-terminal domain"/>
    <property type="match status" value="1"/>
</dbReference>
<dbReference type="EMBL" id="JAFBEV010000010">
    <property type="protein sequence ID" value="MBM7657926.1"/>
    <property type="molecule type" value="Genomic_DNA"/>
</dbReference>
<name>A0ABS2Q8J1_9BACL</name>
<keyword evidence="12" id="KW-1185">Reference proteome</keyword>
<feature type="binding site" evidence="7">
    <location>
        <position position="604"/>
    </location>
    <ligand>
        <name>deamido-NAD(+)</name>
        <dbReference type="ChEBI" id="CHEBI:58437"/>
        <note>ligand shared between two neighboring subunits</note>
    </ligand>
</feature>
<evidence type="ECO:0000256" key="1">
    <source>
        <dbReference type="ARBA" id="ARBA00005188"/>
    </source>
</evidence>
<organism evidence="11 12">
    <name type="scientific">Sporolactobacillus spathodeae</name>
    <dbReference type="NCBI Taxonomy" id="1465502"/>
    <lineage>
        <taxon>Bacteria</taxon>
        <taxon>Bacillati</taxon>
        <taxon>Bacillota</taxon>
        <taxon>Bacilli</taxon>
        <taxon>Bacillales</taxon>
        <taxon>Sporolactobacillaceae</taxon>
        <taxon>Sporolactobacillus</taxon>
    </lineage>
</organism>
<evidence type="ECO:0000313" key="11">
    <source>
        <dbReference type="EMBL" id="MBM7657926.1"/>
    </source>
</evidence>
<dbReference type="InterPro" id="IPR014729">
    <property type="entry name" value="Rossmann-like_a/b/a_fold"/>
</dbReference>
<dbReference type="Proteomes" id="UP000823201">
    <property type="component" value="Unassembled WGS sequence"/>
</dbReference>
<dbReference type="Pfam" id="PF00795">
    <property type="entry name" value="CN_hydrolase"/>
    <property type="match status" value="1"/>
</dbReference>
<feature type="active site" description="Proton acceptor; for glutaminase activity" evidence="7">
    <location>
        <position position="47"/>
    </location>
</feature>
<sequence length="642" mass="72093">MAQQNFVRVATACPKVRVADITYNLQQIKDCIDQSIKKEAKLIIFPELCLTGYTCADLFLQKKLLDEAERGMEALCHYSKGKDIVIAAGLPLRIRAEVYNCACIVFDGRILGIVPKIYIPNYEEFYEHRWFTSGRSIIGETLDLPFQSSVPFGIDLLFETSSFVLGIEICEDLWSVVPPSSYLSLGGATIIGNLSASNEVVSKSDYRRSLVKMQSAKCMGAYVYAGAGTGESTTDVVFGGELLIAENGTMLADNKRFQRQNEVMTALIDKDRLDYQRTKNISFRDGRYALPFQPRIIAFALQDEKFGLFDRLVDKYPFVPSNLADRAKRCAEIFNIQTAALAKRLEHTGLKRAVVGISGGLDSTLALLVVAKTYDLLNWPRQDIITITLPGFGTTDRTYRNAVELCKRLGTDFREVNIVAACLQHFKDIGHDPANHDVTYENVQARERTQILMDVANKEGGLVIGTGDLSELALGWSTYNGDHMSMYAVNCSVPKTLVRYLVRYVAEGEMEKETATILLDILDTPVSPELLPKSATGEIVQKTEDIVGPYALHDFFLYYFVRSSFTPDRILFLAKQAFKEEYDETTIKKWLQLFLRRFFTQQFKRSAIPDGPKVGTVSLSPRGDWRMPSDASFQLWLSGIDD</sequence>
<dbReference type="Gene3D" id="3.40.50.620">
    <property type="entry name" value="HUPs"/>
    <property type="match status" value="1"/>
</dbReference>
<dbReference type="InterPro" id="IPR036526">
    <property type="entry name" value="C-N_Hydrolase_sf"/>
</dbReference>